<sequence>MFAFAASFAPQVLSNAVRPATAPRRLHATNSHFISPLSIRRQTARNVSSTSPTMSVEPPIALSNLLLADISTVNRNSLFATAFVFFLTFWGGVSFVKGSTKPRITQASFTLQEPSADIAKKTARYLMQRSFVADPEKDTRKGVMTFTGKVRASSSVASILVAVAASGLWSFTYILNFILPQQYQSPYWGWLTALSFLVVPWYWKQASRTEQVKVMVEEDEGLSTLYLKGHRDEIEELEKAFSWKRNPPVYEGEEQEKTNTQKETIPSS</sequence>
<gene>
    <name evidence="3" type="ORF">BWQ96_06289</name>
</gene>
<keyword evidence="2" id="KW-0472">Membrane</keyword>
<keyword evidence="2" id="KW-0812">Transmembrane</keyword>
<dbReference type="InterPro" id="IPR021919">
    <property type="entry name" value="CCB1"/>
</dbReference>
<proteinExistence type="predicted"/>
<evidence type="ECO:0000313" key="3">
    <source>
        <dbReference type="EMBL" id="PXF43979.1"/>
    </source>
</evidence>
<dbReference type="STRING" id="448386.A0A2V3IPK1"/>
<dbReference type="Proteomes" id="UP000247409">
    <property type="component" value="Unassembled WGS sequence"/>
</dbReference>
<reference evidence="3 4" key="1">
    <citation type="journal article" date="2018" name="Mol. Biol. Evol.">
        <title>Analysis of the draft genome of the red seaweed Gracilariopsis chorda provides insights into genome size evolution in Rhodophyta.</title>
        <authorList>
            <person name="Lee J."/>
            <person name="Yang E.C."/>
            <person name="Graf L."/>
            <person name="Yang J.H."/>
            <person name="Qiu H."/>
            <person name="Zel Zion U."/>
            <person name="Chan C.X."/>
            <person name="Stephens T.G."/>
            <person name="Weber A.P.M."/>
            <person name="Boo G.H."/>
            <person name="Boo S.M."/>
            <person name="Kim K.M."/>
            <person name="Shin Y."/>
            <person name="Jung M."/>
            <person name="Lee S.J."/>
            <person name="Yim H.S."/>
            <person name="Lee J.H."/>
            <person name="Bhattacharya D."/>
            <person name="Yoon H.S."/>
        </authorList>
    </citation>
    <scope>NUCLEOTIDE SEQUENCE [LARGE SCALE GENOMIC DNA]</scope>
    <source>
        <strain evidence="3 4">SKKU-2015</strain>
        <tissue evidence="3">Whole body</tissue>
    </source>
</reference>
<organism evidence="3 4">
    <name type="scientific">Gracilariopsis chorda</name>
    <dbReference type="NCBI Taxonomy" id="448386"/>
    <lineage>
        <taxon>Eukaryota</taxon>
        <taxon>Rhodophyta</taxon>
        <taxon>Florideophyceae</taxon>
        <taxon>Rhodymeniophycidae</taxon>
        <taxon>Gracilariales</taxon>
        <taxon>Gracilariaceae</taxon>
        <taxon>Gracilariopsis</taxon>
    </lineage>
</organism>
<feature type="region of interest" description="Disordered" evidence="1">
    <location>
        <begin position="246"/>
        <end position="268"/>
    </location>
</feature>
<feature type="transmembrane region" description="Helical" evidence="2">
    <location>
        <begin position="187"/>
        <end position="203"/>
    </location>
</feature>
<comment type="caution">
    <text evidence="3">The sequence shown here is derived from an EMBL/GenBank/DDBJ whole genome shotgun (WGS) entry which is preliminary data.</text>
</comment>
<dbReference type="OrthoDB" id="447756at2759"/>
<dbReference type="AlphaFoldDB" id="A0A2V3IPK1"/>
<dbReference type="PANTHER" id="PTHR35302:SF1">
    <property type="entry name" value="PROTEIN COFACTOR ASSEMBLY OF COMPLEX C SUBUNIT B CCB1, CHLOROPLASTIC"/>
    <property type="match status" value="1"/>
</dbReference>
<protein>
    <submittedName>
        <fullName evidence="3">Protein COFACTOR ASSEMBLY OF COMPLEX C SUBUNIT B CCB1, chloroplastic</fullName>
    </submittedName>
</protein>
<evidence type="ECO:0000256" key="2">
    <source>
        <dbReference type="SAM" id="Phobius"/>
    </source>
</evidence>
<feature type="transmembrane region" description="Helical" evidence="2">
    <location>
        <begin position="156"/>
        <end position="175"/>
    </location>
</feature>
<name>A0A2V3IPK1_9FLOR</name>
<evidence type="ECO:0000256" key="1">
    <source>
        <dbReference type="SAM" id="MobiDB-lite"/>
    </source>
</evidence>
<evidence type="ECO:0000313" key="4">
    <source>
        <dbReference type="Proteomes" id="UP000247409"/>
    </source>
</evidence>
<dbReference type="PANTHER" id="PTHR35302">
    <property type="match status" value="1"/>
</dbReference>
<accession>A0A2V3IPK1</accession>
<dbReference type="Pfam" id="PF12046">
    <property type="entry name" value="CCB1"/>
    <property type="match status" value="1"/>
</dbReference>
<keyword evidence="2" id="KW-1133">Transmembrane helix</keyword>
<dbReference type="EMBL" id="NBIV01000106">
    <property type="protein sequence ID" value="PXF43979.1"/>
    <property type="molecule type" value="Genomic_DNA"/>
</dbReference>
<keyword evidence="4" id="KW-1185">Reference proteome</keyword>
<feature type="transmembrane region" description="Helical" evidence="2">
    <location>
        <begin position="77"/>
        <end position="96"/>
    </location>
</feature>